<evidence type="ECO:0000313" key="3">
    <source>
        <dbReference type="EMBL" id="RGS16516.1"/>
    </source>
</evidence>
<evidence type="ECO:0000259" key="1">
    <source>
        <dbReference type="Pfam" id="PF00535"/>
    </source>
</evidence>
<dbReference type="Pfam" id="PF00535">
    <property type="entry name" value="Glycos_transf_2"/>
    <property type="match status" value="1"/>
</dbReference>
<name>A0A3R5Y0R5_9BACT</name>
<feature type="domain" description="Glycosyltransferase 2-like" evidence="1">
    <location>
        <begin position="3"/>
        <end position="104"/>
    </location>
</feature>
<evidence type="ECO:0000313" key="4">
    <source>
        <dbReference type="EMBL" id="RGU94188.1"/>
    </source>
</evidence>
<evidence type="ECO:0000313" key="5">
    <source>
        <dbReference type="Proteomes" id="UP000283872"/>
    </source>
</evidence>
<dbReference type="EMBL" id="JAPDVK010000006">
    <property type="protein sequence ID" value="MCW4129905.1"/>
    <property type="molecule type" value="Genomic_DNA"/>
</dbReference>
<organism evidence="3 5">
    <name type="scientific">Segatella copri</name>
    <dbReference type="NCBI Taxonomy" id="165179"/>
    <lineage>
        <taxon>Bacteria</taxon>
        <taxon>Pseudomonadati</taxon>
        <taxon>Bacteroidota</taxon>
        <taxon>Bacteroidia</taxon>
        <taxon>Bacteroidales</taxon>
        <taxon>Prevotellaceae</taxon>
        <taxon>Segatella</taxon>
    </lineage>
</organism>
<keyword evidence="3" id="KW-0808">Transferase</keyword>
<dbReference type="Proteomes" id="UP001209344">
    <property type="component" value="Unassembled WGS sequence"/>
</dbReference>
<sequence length="314" mass="35620">MISVVIPLYNKEKQIAGTLQTVLDQTCQDFEIVIVNDGSTDGSVGEIKKITDSRIRLINQKNGGVSAARNRGIEEAKGEHIAFLDADDMWNRDYLKTINYLIKKYPNCKARGTNYFLCCAGNQENTILRKIPFNADDGVLENYFEVAACSHPPIWTSCTCVDKDLLLDIGGFPVGIKSGEDLLTWARIAVKTNFAYSLHPMGFYNMGDGYVLTNTPPRRQDIGDPVGKGLLQLCKQYNNVAGLKTYLSRWHKMRASVALRYFDRIETLKEAVLSLKYDFRKCETYPFLILPLLPQKVIRKILGMDKLRPHNRRK</sequence>
<dbReference type="RefSeq" id="WP_118081113.1">
    <property type="nucleotide sequence ID" value="NZ_JAPDVK010000006.1"/>
</dbReference>
<dbReference type="EMBL" id="QRYP01000035">
    <property type="protein sequence ID" value="RGU94188.1"/>
    <property type="molecule type" value="Genomic_DNA"/>
</dbReference>
<accession>A0A3R5Y0R5</accession>
<comment type="caution">
    <text evidence="3">The sequence shown here is derived from an EMBL/GenBank/DDBJ whole genome shotgun (WGS) entry which is preliminary data.</text>
</comment>
<gene>
    <name evidence="4" type="ORF">DWW35_11635</name>
    <name evidence="3" type="ORF">DWY11_06725</name>
    <name evidence="2" type="ORF">ONT16_16985</name>
</gene>
<dbReference type="InterPro" id="IPR001173">
    <property type="entry name" value="Glyco_trans_2-like"/>
</dbReference>
<dbReference type="PANTHER" id="PTHR22916">
    <property type="entry name" value="GLYCOSYLTRANSFERASE"/>
    <property type="match status" value="1"/>
</dbReference>
<dbReference type="GO" id="GO:0016758">
    <property type="term" value="F:hexosyltransferase activity"/>
    <property type="evidence" value="ECO:0007669"/>
    <property type="project" value="UniProtKB-ARBA"/>
</dbReference>
<dbReference type="Proteomes" id="UP000283872">
    <property type="component" value="Unassembled WGS sequence"/>
</dbReference>
<reference evidence="2" key="2">
    <citation type="submission" date="2022-11" db="EMBL/GenBank/DDBJ databases">
        <title>Genomic repertoires linked with pathogenic potency of arthritogenic Prevotella copri isolated from the gut of rheumatoid arthritis patients.</title>
        <authorList>
            <person name="Nii T."/>
            <person name="Maeda Y."/>
            <person name="Motooka D."/>
            <person name="Naito M."/>
            <person name="Matsumoto Y."/>
            <person name="Ogawa T."/>
            <person name="Oguro-Igashira E."/>
            <person name="Kishikawa T."/>
            <person name="Yamashita M."/>
            <person name="Koizumi S."/>
            <person name="Kurakawa T."/>
            <person name="Okumura R."/>
            <person name="Kayama H."/>
            <person name="Murakami M."/>
            <person name="Sakaguchi T."/>
            <person name="Das B."/>
            <person name="Nakamura S."/>
            <person name="Okada Y."/>
            <person name="Kumanogoh A."/>
            <person name="Takeda K."/>
        </authorList>
    </citation>
    <scope>NUCLEOTIDE SEQUENCE</scope>
    <source>
        <strain evidence="2">F3-75</strain>
    </source>
</reference>
<dbReference type="Proteomes" id="UP000285236">
    <property type="component" value="Unassembled WGS sequence"/>
</dbReference>
<evidence type="ECO:0000313" key="6">
    <source>
        <dbReference type="Proteomes" id="UP000285236"/>
    </source>
</evidence>
<dbReference type="PANTHER" id="PTHR22916:SF64">
    <property type="entry name" value="TRANSFERASE, PUTATIVE-RELATED"/>
    <property type="match status" value="1"/>
</dbReference>
<dbReference type="InterPro" id="IPR029044">
    <property type="entry name" value="Nucleotide-diphossugar_trans"/>
</dbReference>
<dbReference type="CDD" id="cd00761">
    <property type="entry name" value="Glyco_tranf_GTA_type"/>
    <property type="match status" value="1"/>
</dbReference>
<dbReference type="SUPFAM" id="SSF53448">
    <property type="entry name" value="Nucleotide-diphospho-sugar transferases"/>
    <property type="match status" value="1"/>
</dbReference>
<dbReference type="EMBL" id="QRVA01000012">
    <property type="protein sequence ID" value="RGS16516.1"/>
    <property type="molecule type" value="Genomic_DNA"/>
</dbReference>
<reference evidence="5 6" key="1">
    <citation type="submission" date="2018-08" db="EMBL/GenBank/DDBJ databases">
        <title>A genome reference for cultivated species of the human gut microbiota.</title>
        <authorList>
            <person name="Zou Y."/>
            <person name="Xue W."/>
            <person name="Luo G."/>
        </authorList>
    </citation>
    <scope>NUCLEOTIDE SEQUENCE [LARGE SCALE GENOMIC DNA]</scope>
    <source>
        <strain evidence="4 6">AF15-25</strain>
        <strain evidence="3 5">AF24-12</strain>
    </source>
</reference>
<dbReference type="AlphaFoldDB" id="A0A3R5Y0R5"/>
<protein>
    <submittedName>
        <fullName evidence="2 3">Glycosyltransferase</fullName>
    </submittedName>
</protein>
<dbReference type="Gene3D" id="3.90.550.10">
    <property type="entry name" value="Spore Coat Polysaccharide Biosynthesis Protein SpsA, Chain A"/>
    <property type="match status" value="1"/>
</dbReference>
<proteinExistence type="predicted"/>
<evidence type="ECO:0000313" key="2">
    <source>
        <dbReference type="EMBL" id="MCW4129905.1"/>
    </source>
</evidence>